<accession>A0A6C0BXN8</accession>
<keyword evidence="1" id="KW-0472">Membrane</keyword>
<proteinExistence type="predicted"/>
<sequence length="141" mass="15711">MKLMKTINKLCKPAYVYLVISVLSIIIMIIQNVGNTNTFCVGKYTNDVSSTALVFIAQILYTTFWTFVLNSICYSGYKNISWIIVLLPFILFLLIIALFFLENIVDGTDGCNCGKVKGKCTCGNGKCKPGCTCDKCKNKHH</sequence>
<evidence type="ECO:0000313" key="2">
    <source>
        <dbReference type="EMBL" id="QHS96986.1"/>
    </source>
</evidence>
<protein>
    <submittedName>
        <fullName evidence="2">Uncharacterized protein</fullName>
    </submittedName>
</protein>
<reference evidence="2" key="1">
    <citation type="journal article" date="2020" name="Nature">
        <title>Giant virus diversity and host interactions through global metagenomics.</title>
        <authorList>
            <person name="Schulz F."/>
            <person name="Roux S."/>
            <person name="Paez-Espino D."/>
            <person name="Jungbluth S."/>
            <person name="Walsh D.A."/>
            <person name="Denef V.J."/>
            <person name="McMahon K.D."/>
            <person name="Konstantinidis K.T."/>
            <person name="Eloe-Fadrosh E.A."/>
            <person name="Kyrpides N.C."/>
            <person name="Woyke T."/>
        </authorList>
    </citation>
    <scope>NUCLEOTIDE SEQUENCE</scope>
    <source>
        <strain evidence="2">GVMAG-M-3300020166-5</strain>
    </source>
</reference>
<keyword evidence="1" id="KW-0812">Transmembrane</keyword>
<feature type="transmembrane region" description="Helical" evidence="1">
    <location>
        <begin position="80"/>
        <end position="101"/>
    </location>
</feature>
<dbReference type="AlphaFoldDB" id="A0A6C0BXN8"/>
<dbReference type="EMBL" id="MN739282">
    <property type="protein sequence ID" value="QHS96986.1"/>
    <property type="molecule type" value="Genomic_DNA"/>
</dbReference>
<name>A0A6C0BXN8_9ZZZZ</name>
<feature type="transmembrane region" description="Helical" evidence="1">
    <location>
        <begin position="12"/>
        <end position="30"/>
    </location>
</feature>
<feature type="transmembrane region" description="Helical" evidence="1">
    <location>
        <begin position="50"/>
        <end position="68"/>
    </location>
</feature>
<organism evidence="2">
    <name type="scientific">viral metagenome</name>
    <dbReference type="NCBI Taxonomy" id="1070528"/>
    <lineage>
        <taxon>unclassified sequences</taxon>
        <taxon>metagenomes</taxon>
        <taxon>organismal metagenomes</taxon>
    </lineage>
</organism>
<evidence type="ECO:0000256" key="1">
    <source>
        <dbReference type="SAM" id="Phobius"/>
    </source>
</evidence>
<keyword evidence="1" id="KW-1133">Transmembrane helix</keyword>